<reference evidence="1 2" key="1">
    <citation type="journal article" date="2014" name="Nat. Commun.">
        <title>Klebsormidium flaccidum genome reveals primary factors for plant terrestrial adaptation.</title>
        <authorList>
            <person name="Hori K."/>
            <person name="Maruyama F."/>
            <person name="Fujisawa T."/>
            <person name="Togashi T."/>
            <person name="Yamamoto N."/>
            <person name="Seo M."/>
            <person name="Sato S."/>
            <person name="Yamada T."/>
            <person name="Mori H."/>
            <person name="Tajima N."/>
            <person name="Moriyama T."/>
            <person name="Ikeuchi M."/>
            <person name="Watanabe M."/>
            <person name="Wada H."/>
            <person name="Kobayashi K."/>
            <person name="Saito M."/>
            <person name="Masuda T."/>
            <person name="Sasaki-Sekimoto Y."/>
            <person name="Mashiguchi K."/>
            <person name="Awai K."/>
            <person name="Shimojima M."/>
            <person name="Masuda S."/>
            <person name="Iwai M."/>
            <person name="Nobusawa T."/>
            <person name="Narise T."/>
            <person name="Kondo S."/>
            <person name="Saito H."/>
            <person name="Sato R."/>
            <person name="Murakawa M."/>
            <person name="Ihara Y."/>
            <person name="Oshima-Yamada Y."/>
            <person name="Ohtaka K."/>
            <person name="Satoh M."/>
            <person name="Sonobe K."/>
            <person name="Ishii M."/>
            <person name="Ohtani R."/>
            <person name="Kanamori-Sato M."/>
            <person name="Honoki R."/>
            <person name="Miyazaki D."/>
            <person name="Mochizuki H."/>
            <person name="Umetsu J."/>
            <person name="Higashi K."/>
            <person name="Shibata D."/>
            <person name="Kamiya Y."/>
            <person name="Sato N."/>
            <person name="Nakamura Y."/>
            <person name="Tabata S."/>
            <person name="Ida S."/>
            <person name="Kurokawa K."/>
            <person name="Ohta H."/>
        </authorList>
    </citation>
    <scope>NUCLEOTIDE SEQUENCE [LARGE SCALE GENOMIC DNA]</scope>
    <source>
        <strain evidence="1 2">NIES-2285</strain>
    </source>
</reference>
<dbReference type="Proteomes" id="UP000054558">
    <property type="component" value="Unassembled WGS sequence"/>
</dbReference>
<gene>
    <name evidence="1" type="ORF">KFL_001720120</name>
</gene>
<protein>
    <submittedName>
        <fullName evidence="1">Uncharacterized protein</fullName>
    </submittedName>
</protein>
<evidence type="ECO:0000313" key="2">
    <source>
        <dbReference type="Proteomes" id="UP000054558"/>
    </source>
</evidence>
<evidence type="ECO:0000313" key="1">
    <source>
        <dbReference type="EMBL" id="GAQ84000.1"/>
    </source>
</evidence>
<sequence length="70" mass="7766">MSVLVNIGRRGRDSGSIRRFRTRRPLDLGNPGECNCPIGLVASDKAFLHWDRILSILISYVALKSSKNAP</sequence>
<dbReference type="AlphaFoldDB" id="A0A0U9HLT1"/>
<name>A0A0U9HLT1_KLENI</name>
<keyword evidence="2" id="KW-1185">Reference proteome</keyword>
<accession>A0A0U9HLT1</accession>
<proteinExistence type="predicted"/>
<dbReference type="EMBL" id="DF237121">
    <property type="protein sequence ID" value="GAQ84000.1"/>
    <property type="molecule type" value="Genomic_DNA"/>
</dbReference>
<organism evidence="1 2">
    <name type="scientific">Klebsormidium nitens</name>
    <name type="common">Green alga</name>
    <name type="synonym">Ulothrix nitens</name>
    <dbReference type="NCBI Taxonomy" id="105231"/>
    <lineage>
        <taxon>Eukaryota</taxon>
        <taxon>Viridiplantae</taxon>
        <taxon>Streptophyta</taxon>
        <taxon>Klebsormidiophyceae</taxon>
        <taxon>Klebsormidiales</taxon>
        <taxon>Klebsormidiaceae</taxon>
        <taxon>Klebsormidium</taxon>
    </lineage>
</organism>